<dbReference type="Pfam" id="PF05793">
    <property type="entry name" value="TFIIF_alpha"/>
    <property type="match status" value="1"/>
</dbReference>
<keyword evidence="10" id="KW-1185">Reference proteome</keyword>
<feature type="region of interest" description="Disordered" evidence="8">
    <location>
        <begin position="406"/>
        <end position="436"/>
    </location>
</feature>
<dbReference type="GO" id="GO:0005674">
    <property type="term" value="C:transcription factor TFIIF complex"/>
    <property type="evidence" value="ECO:0007669"/>
    <property type="project" value="TreeGrafter"/>
</dbReference>
<proteinExistence type="inferred from homology"/>
<evidence type="ECO:0000256" key="5">
    <source>
        <dbReference type="ARBA" id="ARBA00023163"/>
    </source>
</evidence>
<dbReference type="OrthoDB" id="544823at2759"/>
<keyword evidence="6 7" id="KW-0539">Nucleus</keyword>
<dbReference type="EMBL" id="BDRX01000225">
    <property type="protein sequence ID" value="GBG00439.1"/>
    <property type="molecule type" value="Genomic_DNA"/>
</dbReference>
<dbReference type="InterPro" id="IPR011039">
    <property type="entry name" value="TFIIF_interaction"/>
</dbReference>
<evidence type="ECO:0000256" key="2">
    <source>
        <dbReference type="ARBA" id="ARBA00005249"/>
    </source>
</evidence>
<accession>A0A2V0PKW9</accession>
<dbReference type="STRING" id="307507.A0A2V0PKW9"/>
<comment type="similarity">
    <text evidence="2 7">Belongs to the TFIIF alpha subunit family.</text>
</comment>
<dbReference type="InParanoid" id="A0A2V0PKW9"/>
<dbReference type="Proteomes" id="UP000247498">
    <property type="component" value="Unassembled WGS sequence"/>
</dbReference>
<organism evidence="9 10">
    <name type="scientific">Raphidocelis subcapitata</name>
    <dbReference type="NCBI Taxonomy" id="307507"/>
    <lineage>
        <taxon>Eukaryota</taxon>
        <taxon>Viridiplantae</taxon>
        <taxon>Chlorophyta</taxon>
        <taxon>core chlorophytes</taxon>
        <taxon>Chlorophyceae</taxon>
        <taxon>CS clade</taxon>
        <taxon>Sphaeropleales</taxon>
        <taxon>Selenastraceae</taxon>
        <taxon>Raphidocelis</taxon>
    </lineage>
</organism>
<keyword evidence="5 7" id="KW-0804">Transcription</keyword>
<keyword evidence="4 7" id="KW-0238">DNA-binding</keyword>
<dbReference type="InterPro" id="IPR008851">
    <property type="entry name" value="TFIIF-alpha"/>
</dbReference>
<feature type="region of interest" description="Disordered" evidence="8">
    <location>
        <begin position="245"/>
        <end position="390"/>
    </location>
</feature>
<dbReference type="GO" id="GO:0001096">
    <property type="term" value="F:TFIIF-class transcription factor complex binding"/>
    <property type="evidence" value="ECO:0007669"/>
    <property type="project" value="TreeGrafter"/>
</dbReference>
<feature type="compositionally biased region" description="Acidic residues" evidence="8">
    <location>
        <begin position="413"/>
        <end position="436"/>
    </location>
</feature>
<keyword evidence="3 7" id="KW-0805">Transcription regulation</keyword>
<dbReference type="SUPFAM" id="SSF50916">
    <property type="entry name" value="Rap30/74 interaction domains"/>
    <property type="match status" value="1"/>
</dbReference>
<dbReference type="GO" id="GO:0032968">
    <property type="term" value="P:positive regulation of transcription elongation by RNA polymerase II"/>
    <property type="evidence" value="ECO:0007669"/>
    <property type="project" value="InterPro"/>
</dbReference>
<feature type="compositionally biased region" description="Gly residues" evidence="8">
    <location>
        <begin position="264"/>
        <end position="276"/>
    </location>
</feature>
<dbReference type="AlphaFoldDB" id="A0A2V0PKW9"/>
<dbReference type="GO" id="GO:0006367">
    <property type="term" value="P:transcription initiation at RNA polymerase II promoter"/>
    <property type="evidence" value="ECO:0007669"/>
    <property type="project" value="InterPro"/>
</dbReference>
<feature type="compositionally biased region" description="Low complexity" evidence="8">
    <location>
        <begin position="559"/>
        <end position="577"/>
    </location>
</feature>
<feature type="compositionally biased region" description="Acidic residues" evidence="8">
    <location>
        <begin position="326"/>
        <end position="335"/>
    </location>
</feature>
<comment type="function">
    <text evidence="7">TFIIF is a general transcription initiation factor that binds to RNA polymerase II and helps to recruit it to the initiation complex in collaboration with TFIIB. It promotes transcription elongation.</text>
</comment>
<dbReference type="PANTHER" id="PTHR13011:SF0">
    <property type="entry name" value="GENERAL TRANSCRIPTION FACTOR IIF SUBUNIT 1"/>
    <property type="match status" value="1"/>
</dbReference>
<dbReference type="GO" id="GO:0016251">
    <property type="term" value="F:RNA polymerase II general transcription initiation factor activity"/>
    <property type="evidence" value="ECO:0007669"/>
    <property type="project" value="TreeGrafter"/>
</dbReference>
<evidence type="ECO:0000256" key="1">
    <source>
        <dbReference type="ARBA" id="ARBA00004123"/>
    </source>
</evidence>
<feature type="compositionally biased region" description="Low complexity" evidence="8">
    <location>
        <begin position="498"/>
        <end position="510"/>
    </location>
</feature>
<dbReference type="GO" id="GO:0003677">
    <property type="term" value="F:DNA binding"/>
    <property type="evidence" value="ECO:0007669"/>
    <property type="project" value="UniProtKB-KW"/>
</dbReference>
<evidence type="ECO:0000256" key="4">
    <source>
        <dbReference type="ARBA" id="ARBA00023125"/>
    </source>
</evidence>
<reference evidence="9 10" key="1">
    <citation type="journal article" date="2018" name="Sci. Rep.">
        <title>Raphidocelis subcapitata (=Pseudokirchneriella subcapitata) provides an insight into genome evolution and environmental adaptations in the Sphaeropleales.</title>
        <authorList>
            <person name="Suzuki S."/>
            <person name="Yamaguchi H."/>
            <person name="Nakajima N."/>
            <person name="Kawachi M."/>
        </authorList>
    </citation>
    <scope>NUCLEOTIDE SEQUENCE [LARGE SCALE GENOMIC DNA]</scope>
    <source>
        <strain evidence="9 10">NIES-35</strain>
    </source>
</reference>
<feature type="compositionally biased region" description="Acidic residues" evidence="8">
    <location>
        <begin position="283"/>
        <end position="303"/>
    </location>
</feature>
<feature type="compositionally biased region" description="Acidic residues" evidence="8">
    <location>
        <begin position="245"/>
        <end position="255"/>
    </location>
</feature>
<comment type="caution">
    <text evidence="9">The sequence shown here is derived from an EMBL/GenBank/DDBJ whole genome shotgun (WGS) entry which is preliminary data.</text>
</comment>
<evidence type="ECO:0000256" key="7">
    <source>
        <dbReference type="RuleBase" id="RU366044"/>
    </source>
</evidence>
<dbReference type="PANTHER" id="PTHR13011">
    <property type="entry name" value="TFIIF-ALPHA"/>
    <property type="match status" value="1"/>
</dbReference>
<evidence type="ECO:0000313" key="10">
    <source>
        <dbReference type="Proteomes" id="UP000247498"/>
    </source>
</evidence>
<feature type="region of interest" description="Disordered" evidence="8">
    <location>
        <begin position="449"/>
        <end position="581"/>
    </location>
</feature>
<protein>
    <recommendedName>
        <fullName evidence="7">Transcription initiation factor IIF subunit alpha</fullName>
    </recommendedName>
</protein>
<evidence type="ECO:0000256" key="8">
    <source>
        <dbReference type="SAM" id="MobiDB-lite"/>
    </source>
</evidence>
<name>A0A2V0PKW9_9CHLO</name>
<comment type="subcellular location">
    <subcellularLocation>
        <location evidence="1 7">Nucleus</location>
    </subcellularLocation>
</comment>
<gene>
    <name evidence="9" type="ORF">Rsub_13095</name>
</gene>
<feature type="compositionally biased region" description="Low complexity" evidence="8">
    <location>
        <begin position="476"/>
        <end position="490"/>
    </location>
</feature>
<sequence>MSGQQPDGSKVKTFNILPPGPLFKRRKYTVARFQQAAPDFTHGDWQAALERPEGRRKESAKVPPSLVLSCVDGGGGGGGVLEQLRGVPEGSALSSYFVLMKQGADFTALPVEQVYGFKPVVLHAKKLTLEEAEEAMRNPQAAAAAAGAAAAASAAQGGAARGRPGAFAAARPGGGLGGGGGGELGLLDRFAPKSMRRAAKEAAEDAKRDEAFKAVFQPSAAQIAAMADEMDRPKVVGADDEDYNDYELFGTDDDEPAGKKGGRRGGGGRGGGGAGGKRGDGGGDGDGEDADGEGALAEDEVPEDIYQGEVDELRPQAPDEAAQWEFEGEPDDDDQSQGASDDGLEDDPFTRKELGLKAGLAGEEDEEEERERSSSDEEPPAAAEAEARDRERRFIALKERSERAAERIAAGEALDEDEEEDYYVGEGEEDEEELAEGDIDFETLDALETKRSMQVTPAQAPLARQRSPAPGGLRVGAAASTSSQQQQQPPRRTPPPGAAARGATPPRSGGASTGPPRRAPPPAAAAPAAAKRRAEASPPAAGGGGGAGGDAAKRQRLSPAPAAAAAAAAAAAGPPAASGVPSEAEIVAALSNGALTVQQLVALFKGRLHDGASKQEFKVRMMRVGEMVAAPAGQKGSLVRLKQQR</sequence>
<evidence type="ECO:0000256" key="6">
    <source>
        <dbReference type="ARBA" id="ARBA00023242"/>
    </source>
</evidence>
<evidence type="ECO:0000313" key="9">
    <source>
        <dbReference type="EMBL" id="GBG00439.1"/>
    </source>
</evidence>
<evidence type="ECO:0000256" key="3">
    <source>
        <dbReference type="ARBA" id="ARBA00023015"/>
    </source>
</evidence>